<dbReference type="EMBL" id="JBIAXI010000010">
    <property type="protein sequence ID" value="MFF4774756.1"/>
    <property type="molecule type" value="Genomic_DNA"/>
</dbReference>
<protein>
    <submittedName>
        <fullName evidence="2">Uncharacterized protein</fullName>
    </submittedName>
</protein>
<keyword evidence="3" id="KW-1185">Reference proteome</keyword>
<name>A0ABW6V737_MICFU</name>
<evidence type="ECO:0000313" key="2">
    <source>
        <dbReference type="EMBL" id="MFF4774756.1"/>
    </source>
</evidence>
<feature type="signal peptide" evidence="1">
    <location>
        <begin position="1"/>
        <end position="25"/>
    </location>
</feature>
<sequence>MSIVRNSLAVVAASAVLALTSACGGADKAALCTEVTKAMTDYQGAMASAGTNFDGFNKASADLAAKLKELAGKADGDLQSALTKFGDSFGDLKIDPKDPAVATKVGDFAKKAAEATTALGNACV</sequence>
<feature type="chain" id="PRO_5045930624" evidence="1">
    <location>
        <begin position="26"/>
        <end position="124"/>
    </location>
</feature>
<accession>A0ABW6V737</accession>
<evidence type="ECO:0000313" key="3">
    <source>
        <dbReference type="Proteomes" id="UP001602119"/>
    </source>
</evidence>
<organism evidence="2 3">
    <name type="scientific">Microtetraspora fusca</name>
    <dbReference type="NCBI Taxonomy" id="1997"/>
    <lineage>
        <taxon>Bacteria</taxon>
        <taxon>Bacillati</taxon>
        <taxon>Actinomycetota</taxon>
        <taxon>Actinomycetes</taxon>
        <taxon>Streptosporangiales</taxon>
        <taxon>Streptosporangiaceae</taxon>
        <taxon>Microtetraspora</taxon>
    </lineage>
</organism>
<dbReference type="Proteomes" id="UP001602119">
    <property type="component" value="Unassembled WGS sequence"/>
</dbReference>
<gene>
    <name evidence="2" type="ORF">ACFY05_18055</name>
</gene>
<dbReference type="RefSeq" id="WP_066945925.1">
    <property type="nucleotide sequence ID" value="NZ_BBYK01000061.1"/>
</dbReference>
<keyword evidence="1" id="KW-0732">Signal</keyword>
<evidence type="ECO:0000256" key="1">
    <source>
        <dbReference type="SAM" id="SignalP"/>
    </source>
</evidence>
<reference evidence="2 3" key="1">
    <citation type="submission" date="2024-10" db="EMBL/GenBank/DDBJ databases">
        <title>The Natural Products Discovery Center: Release of the First 8490 Sequenced Strains for Exploring Actinobacteria Biosynthetic Diversity.</title>
        <authorList>
            <person name="Kalkreuter E."/>
            <person name="Kautsar S.A."/>
            <person name="Yang D."/>
            <person name="Bader C.D."/>
            <person name="Teijaro C.N."/>
            <person name="Fluegel L."/>
            <person name="Davis C.M."/>
            <person name="Simpson J.R."/>
            <person name="Lauterbach L."/>
            <person name="Steele A.D."/>
            <person name="Gui C."/>
            <person name="Meng S."/>
            <person name="Li G."/>
            <person name="Viehrig K."/>
            <person name="Ye F."/>
            <person name="Su P."/>
            <person name="Kiefer A.F."/>
            <person name="Nichols A."/>
            <person name="Cepeda A.J."/>
            <person name="Yan W."/>
            <person name="Fan B."/>
            <person name="Jiang Y."/>
            <person name="Adhikari A."/>
            <person name="Zheng C.-J."/>
            <person name="Schuster L."/>
            <person name="Cowan T.M."/>
            <person name="Smanski M.J."/>
            <person name="Chevrette M.G."/>
            <person name="De Carvalho L.P.S."/>
            <person name="Shen B."/>
        </authorList>
    </citation>
    <scope>NUCLEOTIDE SEQUENCE [LARGE SCALE GENOMIC DNA]</scope>
    <source>
        <strain evidence="2 3">NPDC001281</strain>
    </source>
</reference>
<proteinExistence type="predicted"/>
<comment type="caution">
    <text evidence="2">The sequence shown here is derived from an EMBL/GenBank/DDBJ whole genome shotgun (WGS) entry which is preliminary data.</text>
</comment>
<dbReference type="PROSITE" id="PS51257">
    <property type="entry name" value="PROKAR_LIPOPROTEIN"/>
    <property type="match status" value="1"/>
</dbReference>